<comment type="subunit">
    <text evidence="9">Component of the RZZ complex.</text>
</comment>
<accession>A0A9Q1HIZ9</accession>
<evidence type="ECO:0000256" key="2">
    <source>
        <dbReference type="ARBA" id="ARBA00009062"/>
    </source>
</evidence>
<evidence type="ECO:0000256" key="7">
    <source>
        <dbReference type="ARBA" id="ARBA00023306"/>
    </source>
</evidence>
<reference evidence="10" key="1">
    <citation type="submission" date="2021-10" db="EMBL/GenBank/DDBJ databases">
        <title>Tropical sea cucumber genome reveals ecological adaptation and Cuvierian tubules defense mechanism.</title>
        <authorList>
            <person name="Chen T."/>
        </authorList>
    </citation>
    <scope>NUCLEOTIDE SEQUENCE</scope>
    <source>
        <strain evidence="10">Nanhai2018</strain>
        <tissue evidence="10">Muscle</tissue>
    </source>
</reference>
<evidence type="ECO:0000256" key="4">
    <source>
        <dbReference type="ARBA" id="ARBA00022618"/>
    </source>
</evidence>
<evidence type="ECO:0000313" key="11">
    <source>
        <dbReference type="Proteomes" id="UP001152320"/>
    </source>
</evidence>
<keyword evidence="7 9" id="KW-0131">Cell cycle</keyword>
<dbReference type="GO" id="GO:0007094">
    <property type="term" value="P:mitotic spindle assembly checkpoint signaling"/>
    <property type="evidence" value="ECO:0007669"/>
    <property type="project" value="UniProtKB-UniRule"/>
</dbReference>
<comment type="similarity">
    <text evidence="2 9">Belongs to the ZWILCH family.</text>
</comment>
<dbReference type="AlphaFoldDB" id="A0A9Q1HIZ9"/>
<dbReference type="Pfam" id="PF09817">
    <property type="entry name" value="Zwilch"/>
    <property type="match status" value="1"/>
</dbReference>
<dbReference type="GO" id="GO:0034501">
    <property type="term" value="P:protein localization to kinetochore"/>
    <property type="evidence" value="ECO:0007669"/>
    <property type="project" value="UniProtKB-UniRule"/>
</dbReference>
<dbReference type="Gene3D" id="1.10.287.1880">
    <property type="match status" value="1"/>
</dbReference>
<gene>
    <name evidence="10" type="ORF">HOLleu_06545</name>
</gene>
<keyword evidence="3 9" id="KW-0158">Chromosome</keyword>
<keyword evidence="4 9" id="KW-0132">Cell division</keyword>
<evidence type="ECO:0000256" key="8">
    <source>
        <dbReference type="ARBA" id="ARBA00023328"/>
    </source>
</evidence>
<sequence>MDDDGIPKSSITMEWEWPRVRELLETPTGQQCTLKVKKGKGEILHTTPERNLRELELLKSFITALSTDEICWPTRDENTQSVEEIMKIYLQDLKENPVKYVNEKYVETFEEVGHYEEDVLGRRFLDFTERIWLIIAHNATSYNDMNVVLKLVEEEFRTGHLQPMIYPDNTSSLACKIREFYLNAETPGQWKEFSLPDGSSLELLIGIALDKIRRDFTTYLIDNSLCLGHQISWYVPTKEVDLRDQAHRLQCLHHVLELALLTNGYLSRFISSNLDVIKTAILHYQSHHPDEEFTVIAPGIPKELKTLCQRSIPIQWQVELKETGPRENTLIVNLTRNPPFSHISSPQFDTTAEDLQDDEFISYYITKVRQHSVRFL</sequence>
<keyword evidence="5 9" id="KW-0498">Mitosis</keyword>
<proteinExistence type="inferred from homology"/>
<dbReference type="Proteomes" id="UP001152320">
    <property type="component" value="Chromosome 2"/>
</dbReference>
<keyword evidence="6 9" id="KW-0995">Kinetochore</keyword>
<dbReference type="Gene3D" id="1.20.58.730">
    <property type="match status" value="1"/>
</dbReference>
<dbReference type="GO" id="GO:1990423">
    <property type="term" value="C:RZZ complex"/>
    <property type="evidence" value="ECO:0007669"/>
    <property type="project" value="UniProtKB-UniRule"/>
</dbReference>
<dbReference type="InterPro" id="IPR018630">
    <property type="entry name" value="Zwilch"/>
</dbReference>
<evidence type="ECO:0000256" key="5">
    <source>
        <dbReference type="ARBA" id="ARBA00022776"/>
    </source>
</evidence>
<protein>
    <recommendedName>
        <fullName evidence="9">Protein zwilch</fullName>
    </recommendedName>
</protein>
<comment type="function">
    <text evidence="9">Essential component of the mitotic checkpoint, which prevents cells from prematurely exiting mitosis. Required for the assembly of the dynein-dynactin and MAD1-MAD2 complexes onto kinetochores. Its function related to the spindle assembly machinery is proposed to depend on its association in the mitotic RZZ complex.</text>
</comment>
<evidence type="ECO:0000256" key="3">
    <source>
        <dbReference type="ARBA" id="ARBA00022454"/>
    </source>
</evidence>
<dbReference type="PANTHER" id="PTHR15995:SF1">
    <property type="entry name" value="PROTEIN ZWILCH HOMOLOG"/>
    <property type="match status" value="1"/>
</dbReference>
<keyword evidence="8 9" id="KW-0137">Centromere</keyword>
<evidence type="ECO:0000313" key="10">
    <source>
        <dbReference type="EMBL" id="KAJ8047520.1"/>
    </source>
</evidence>
<comment type="caution">
    <text evidence="10">The sequence shown here is derived from an EMBL/GenBank/DDBJ whole genome shotgun (WGS) entry which is preliminary data.</text>
</comment>
<organism evidence="10 11">
    <name type="scientific">Holothuria leucospilota</name>
    <name type="common">Black long sea cucumber</name>
    <name type="synonym">Mertensiothuria leucospilota</name>
    <dbReference type="NCBI Taxonomy" id="206669"/>
    <lineage>
        <taxon>Eukaryota</taxon>
        <taxon>Metazoa</taxon>
        <taxon>Echinodermata</taxon>
        <taxon>Eleutherozoa</taxon>
        <taxon>Echinozoa</taxon>
        <taxon>Holothuroidea</taxon>
        <taxon>Aspidochirotacea</taxon>
        <taxon>Aspidochirotida</taxon>
        <taxon>Holothuriidae</taxon>
        <taxon>Holothuria</taxon>
    </lineage>
</organism>
<evidence type="ECO:0000256" key="6">
    <source>
        <dbReference type="ARBA" id="ARBA00022838"/>
    </source>
</evidence>
<evidence type="ECO:0000256" key="9">
    <source>
        <dbReference type="RuleBase" id="RU369076"/>
    </source>
</evidence>
<name>A0A9Q1HIZ9_HOLLE</name>
<comment type="subcellular location">
    <subcellularLocation>
        <location evidence="1 9">Chromosome</location>
        <location evidence="1 9">Centromere</location>
        <location evidence="1 9">Kinetochore</location>
    </subcellularLocation>
</comment>
<dbReference type="OrthoDB" id="5556307at2759"/>
<dbReference type="PANTHER" id="PTHR15995">
    <property type="entry name" value="PROTEIN ZWILCH HOMOLOG"/>
    <property type="match status" value="1"/>
</dbReference>
<dbReference type="GO" id="GO:0051301">
    <property type="term" value="P:cell division"/>
    <property type="evidence" value="ECO:0007669"/>
    <property type="project" value="UniProtKB-UniRule"/>
</dbReference>
<evidence type="ECO:0000256" key="1">
    <source>
        <dbReference type="ARBA" id="ARBA00004629"/>
    </source>
</evidence>
<keyword evidence="11" id="KW-1185">Reference proteome</keyword>
<dbReference type="EMBL" id="JAIZAY010000002">
    <property type="protein sequence ID" value="KAJ8047520.1"/>
    <property type="molecule type" value="Genomic_DNA"/>
</dbReference>